<dbReference type="GO" id="GO:0008413">
    <property type="term" value="F:8-oxo-7,8-dihydroguanosine triphosphate pyrophosphatase activity"/>
    <property type="evidence" value="ECO:0007669"/>
    <property type="project" value="TreeGrafter"/>
</dbReference>
<comment type="cofactor">
    <cofactor evidence="1">
        <name>Mg(2+)</name>
        <dbReference type="ChEBI" id="CHEBI:18420"/>
    </cofactor>
</comment>
<dbReference type="PROSITE" id="PS51462">
    <property type="entry name" value="NUDIX"/>
    <property type="match status" value="1"/>
</dbReference>
<evidence type="ECO:0000259" key="17">
    <source>
        <dbReference type="PROSITE" id="PS51462"/>
    </source>
</evidence>
<evidence type="ECO:0000256" key="8">
    <source>
        <dbReference type="ARBA" id="ARBA00022842"/>
    </source>
</evidence>
<comment type="caution">
    <text evidence="18">The sequence shown here is derived from an EMBL/GenBank/DDBJ whole genome shotgun (WGS) entry which is preliminary data.</text>
</comment>
<comment type="catalytic activity">
    <reaction evidence="11">
        <text>8-oxo-GTP + H2O = 8-oxo-GMP + diphosphate + H(+)</text>
        <dbReference type="Rhea" id="RHEA:67616"/>
        <dbReference type="ChEBI" id="CHEBI:15377"/>
        <dbReference type="ChEBI" id="CHEBI:15378"/>
        <dbReference type="ChEBI" id="CHEBI:33019"/>
        <dbReference type="ChEBI" id="CHEBI:143553"/>
        <dbReference type="ChEBI" id="CHEBI:145694"/>
    </reaction>
</comment>
<evidence type="ECO:0000256" key="15">
    <source>
        <dbReference type="ARBA" id="ARBA00041979"/>
    </source>
</evidence>
<dbReference type="AlphaFoldDB" id="A0A2N9XM55"/>
<dbReference type="InterPro" id="IPR020084">
    <property type="entry name" value="NUDIX_hydrolase_CS"/>
</dbReference>
<accession>A0A2N9XM55</accession>
<dbReference type="InterPro" id="IPR000086">
    <property type="entry name" value="NUDIX_hydrolase_dom"/>
</dbReference>
<keyword evidence="8" id="KW-0460">Magnesium</keyword>
<evidence type="ECO:0000256" key="11">
    <source>
        <dbReference type="ARBA" id="ARBA00036904"/>
    </source>
</evidence>
<dbReference type="GO" id="GO:0044716">
    <property type="term" value="F:8-oxo-GDP phosphatase activity"/>
    <property type="evidence" value="ECO:0007669"/>
    <property type="project" value="TreeGrafter"/>
</dbReference>
<evidence type="ECO:0000256" key="6">
    <source>
        <dbReference type="ARBA" id="ARBA00022763"/>
    </source>
</evidence>
<dbReference type="EC" id="3.6.1.55" evidence="12"/>
<name>A0A2N9XM55_9NEIS</name>
<dbReference type="Gene3D" id="3.90.79.10">
    <property type="entry name" value="Nucleoside Triphosphate Pyrophosphohydrolase"/>
    <property type="match status" value="1"/>
</dbReference>
<comment type="catalytic activity">
    <reaction evidence="10">
        <text>8-oxo-dGTP + H2O = 8-oxo-dGMP + diphosphate + H(+)</text>
        <dbReference type="Rhea" id="RHEA:31575"/>
        <dbReference type="ChEBI" id="CHEBI:15377"/>
        <dbReference type="ChEBI" id="CHEBI:15378"/>
        <dbReference type="ChEBI" id="CHEBI:33019"/>
        <dbReference type="ChEBI" id="CHEBI:63224"/>
        <dbReference type="ChEBI" id="CHEBI:77896"/>
        <dbReference type="EC" id="3.6.1.55"/>
    </reaction>
</comment>
<dbReference type="GO" id="GO:0046872">
    <property type="term" value="F:metal ion binding"/>
    <property type="evidence" value="ECO:0007669"/>
    <property type="project" value="UniProtKB-KW"/>
</dbReference>
<keyword evidence="4" id="KW-0235">DNA replication</keyword>
<dbReference type="PROSITE" id="PS00893">
    <property type="entry name" value="NUDIX_BOX"/>
    <property type="match status" value="1"/>
</dbReference>
<evidence type="ECO:0000313" key="19">
    <source>
        <dbReference type="Proteomes" id="UP000229970"/>
    </source>
</evidence>
<evidence type="ECO:0000256" key="7">
    <source>
        <dbReference type="ARBA" id="ARBA00022801"/>
    </source>
</evidence>
<dbReference type="InterPro" id="IPR047127">
    <property type="entry name" value="MutT-like"/>
</dbReference>
<keyword evidence="7" id="KW-0378">Hydrolase</keyword>
<dbReference type="Pfam" id="PF14815">
    <property type="entry name" value="NUDIX_4"/>
    <property type="match status" value="1"/>
</dbReference>
<evidence type="ECO:0000313" key="18">
    <source>
        <dbReference type="EMBL" id="PIT49410.1"/>
    </source>
</evidence>
<sequence length="262" mass="29021">MSNNNLIEVVAGVLYNQQGEFLLNSRPIGKPYAGYWEFAGGKVETGESRLAALQREFTEELGIEITAATPWLTKIHHYEHAHVHLHFYRIAANQWHGQLTAREQQSWCWLQPGNLTVAPILPANATILAALAIPTSMSGNLNTGFHTAIPQQPTLQILPYQPGIATTTVVYAPASQLQQLTKQHPAANIWAICHNREQWLQAQTAAAIIWPVSSNEDIQLLLTLLQQYPSGVPIIVLLQKSSQPTAQPDWITLGVHGIIQEQ</sequence>
<evidence type="ECO:0000256" key="9">
    <source>
        <dbReference type="ARBA" id="ARBA00023204"/>
    </source>
</evidence>
<dbReference type="SUPFAM" id="SSF55811">
    <property type="entry name" value="Nudix"/>
    <property type="match status" value="1"/>
</dbReference>
<comment type="similarity">
    <text evidence="2">Belongs to the Nudix hydrolase family.</text>
</comment>
<dbReference type="CDD" id="cd03425">
    <property type="entry name" value="NUDIX_MutT_NudA_like"/>
    <property type="match status" value="1"/>
</dbReference>
<dbReference type="EMBL" id="MEIP01000010">
    <property type="protein sequence ID" value="PIT49410.1"/>
    <property type="molecule type" value="Genomic_DNA"/>
</dbReference>
<evidence type="ECO:0000256" key="2">
    <source>
        <dbReference type="ARBA" id="ARBA00005582"/>
    </source>
</evidence>
<dbReference type="GO" id="GO:0044715">
    <property type="term" value="F:8-oxo-dGDP phosphatase activity"/>
    <property type="evidence" value="ECO:0007669"/>
    <property type="project" value="TreeGrafter"/>
</dbReference>
<dbReference type="InterPro" id="IPR015797">
    <property type="entry name" value="NUDIX_hydrolase-like_dom_sf"/>
</dbReference>
<keyword evidence="5" id="KW-0479">Metal-binding</keyword>
<evidence type="ECO:0000256" key="5">
    <source>
        <dbReference type="ARBA" id="ARBA00022723"/>
    </source>
</evidence>
<evidence type="ECO:0000256" key="4">
    <source>
        <dbReference type="ARBA" id="ARBA00022705"/>
    </source>
</evidence>
<dbReference type="InterPro" id="IPR029119">
    <property type="entry name" value="MutY_C"/>
</dbReference>
<feature type="domain" description="Nudix hydrolase" evidence="17">
    <location>
        <begin position="5"/>
        <end position="135"/>
    </location>
</feature>
<dbReference type="GO" id="GO:0006281">
    <property type="term" value="P:DNA repair"/>
    <property type="evidence" value="ECO:0007669"/>
    <property type="project" value="UniProtKB-KW"/>
</dbReference>
<evidence type="ECO:0000256" key="13">
    <source>
        <dbReference type="ARBA" id="ARBA00040794"/>
    </source>
</evidence>
<keyword evidence="3" id="KW-0515">Mutator protein</keyword>
<proteinExistence type="inferred from homology"/>
<dbReference type="GO" id="GO:0006260">
    <property type="term" value="P:DNA replication"/>
    <property type="evidence" value="ECO:0007669"/>
    <property type="project" value="UniProtKB-KW"/>
</dbReference>
<dbReference type="RefSeq" id="WP_100138800.1">
    <property type="nucleotide sequence ID" value="NZ_MEIP01000010.1"/>
</dbReference>
<evidence type="ECO:0000256" key="3">
    <source>
        <dbReference type="ARBA" id="ARBA00022457"/>
    </source>
</evidence>
<keyword evidence="6" id="KW-0227">DNA damage</keyword>
<dbReference type="PANTHER" id="PTHR47707:SF1">
    <property type="entry name" value="NUDIX HYDROLASE FAMILY PROTEIN"/>
    <property type="match status" value="1"/>
</dbReference>
<evidence type="ECO:0000256" key="12">
    <source>
        <dbReference type="ARBA" id="ARBA00038905"/>
    </source>
</evidence>
<dbReference type="PANTHER" id="PTHR47707">
    <property type="entry name" value="8-OXO-DGTP DIPHOSPHATASE"/>
    <property type="match status" value="1"/>
</dbReference>
<dbReference type="GO" id="GO:0035539">
    <property type="term" value="F:8-oxo-7,8-dihydrodeoxyguanosine triphosphate pyrophosphatase activity"/>
    <property type="evidence" value="ECO:0007669"/>
    <property type="project" value="UniProtKB-EC"/>
</dbReference>
<organism evidence="18 19">
    <name type="scientific">Snodgrassella alvi</name>
    <dbReference type="NCBI Taxonomy" id="1196083"/>
    <lineage>
        <taxon>Bacteria</taxon>
        <taxon>Pseudomonadati</taxon>
        <taxon>Pseudomonadota</taxon>
        <taxon>Betaproteobacteria</taxon>
        <taxon>Neisseriales</taxon>
        <taxon>Neisseriaceae</taxon>
        <taxon>Snodgrassella</taxon>
    </lineage>
</organism>
<reference evidence="18 19" key="1">
    <citation type="journal article" date="2017" name="MBio">
        <title>Type VI secretion-mediated competition in the bee gut microbiome.</title>
        <authorList>
            <person name="Steele M.I."/>
            <person name="Kwong W.K."/>
            <person name="Powell J.E."/>
            <person name="Whiteley M."/>
            <person name="Moran N.A."/>
        </authorList>
    </citation>
    <scope>NUCLEOTIDE SEQUENCE [LARGE SCALE GENOMIC DNA]</scope>
    <source>
        <strain evidence="18 19">Ruf1-X</strain>
    </source>
</reference>
<evidence type="ECO:0000256" key="10">
    <source>
        <dbReference type="ARBA" id="ARBA00035861"/>
    </source>
</evidence>
<protein>
    <recommendedName>
        <fullName evidence="13">8-oxo-dGTP diphosphatase</fullName>
        <ecNumber evidence="12">3.6.1.55</ecNumber>
    </recommendedName>
    <alternativeName>
        <fullName evidence="16">7,8-dihydro-8-oxoguanine-triphosphatase</fullName>
    </alternativeName>
    <alternativeName>
        <fullName evidence="15">Mutator protein MutT</fullName>
    </alternativeName>
    <alternativeName>
        <fullName evidence="14">dGTP pyrophosphohydrolase</fullName>
    </alternativeName>
</protein>
<dbReference type="Proteomes" id="UP000229970">
    <property type="component" value="Unassembled WGS sequence"/>
</dbReference>
<keyword evidence="9" id="KW-0234">DNA repair</keyword>
<gene>
    <name evidence="18" type="ORF">BHC46_02135</name>
</gene>
<evidence type="ECO:0000256" key="1">
    <source>
        <dbReference type="ARBA" id="ARBA00001946"/>
    </source>
</evidence>
<evidence type="ECO:0000256" key="14">
    <source>
        <dbReference type="ARBA" id="ARBA00041592"/>
    </source>
</evidence>
<evidence type="ECO:0000256" key="16">
    <source>
        <dbReference type="ARBA" id="ARBA00042798"/>
    </source>
</evidence>